<dbReference type="GO" id="GO:0003677">
    <property type="term" value="F:DNA binding"/>
    <property type="evidence" value="ECO:0007669"/>
    <property type="project" value="UniProtKB-KW"/>
</dbReference>
<evidence type="ECO:0000313" key="3">
    <source>
        <dbReference type="EMBL" id="PSN91322.1"/>
    </source>
</evidence>
<evidence type="ECO:0000313" key="4">
    <source>
        <dbReference type="Proteomes" id="UP000240490"/>
    </source>
</evidence>
<organism evidence="3 4">
    <name type="scientific">Candidatus Marsarchaeota G2 archaeon ECH_B_SAG-M15</name>
    <dbReference type="NCBI Taxonomy" id="1978162"/>
    <lineage>
        <taxon>Archaea</taxon>
        <taxon>Candidatus Marsarchaeota</taxon>
        <taxon>Candidatus Marsarchaeota group 2</taxon>
    </lineage>
</organism>
<dbReference type="Proteomes" id="UP000240490">
    <property type="component" value="Unassembled WGS sequence"/>
</dbReference>
<dbReference type="AlphaFoldDB" id="A0A2R6AY54"/>
<reference evidence="3 4" key="1">
    <citation type="submission" date="2017-04" db="EMBL/GenBank/DDBJ databases">
        <title>Novel microbial lineages endemic to geothermal iron-oxide mats fill important gaps in the evolutionary history of Archaea.</title>
        <authorList>
            <person name="Jay Z.J."/>
            <person name="Beam J.P."/>
            <person name="Dlakic M."/>
            <person name="Rusch D.B."/>
            <person name="Kozubal M.A."/>
            <person name="Inskeep W.P."/>
        </authorList>
    </citation>
    <scope>NUCLEOTIDE SEQUENCE [LARGE SCALE GENOMIC DNA]</scope>
    <source>
        <strain evidence="3">ECH_B_SAG-M15</strain>
    </source>
</reference>
<dbReference type="InterPro" id="IPR010095">
    <property type="entry name" value="Cas12f1-like_TNB"/>
</dbReference>
<proteinExistence type="predicted"/>
<protein>
    <recommendedName>
        <fullName evidence="2">Cas12f1-like TNB domain-containing protein</fullName>
    </recommendedName>
</protein>
<evidence type="ECO:0000256" key="1">
    <source>
        <dbReference type="ARBA" id="ARBA00023125"/>
    </source>
</evidence>
<dbReference type="Pfam" id="PF07282">
    <property type="entry name" value="Cas12f1-like_TNB"/>
    <property type="match status" value="1"/>
</dbReference>
<sequence length="482" mass="56053">MKPLSAVSDYKGLYRFMKYIYGYVSGCALIKGHRVFSVLRSYSLKHKCGEELFPLLKAYRDAVNSVLEELWDNIEWEKEKVKGKKQYRLLPKYKVDIHSKEYRRELRESLLEDWDYAAHWVDSAIKTAYSIFKSWRKNYVKGERKRRRPTARRLFARAKQTLIKLEGEKLRLTVKPGEYVYLDLSARYFPLPKEVSSAGLGEPIITPEKIHLPVHYGDDAQSGKPAVAWDFNLLSLDGYSPETGWVRIDTKKLASVHISSFEKRRSVQRKASKSKKARKVLSKYSNRERNRARKHQLEIARVIQSMCGSVGLEELEKQGMYTRSRIWNRRISRSDWRSISRIIIGKMGEAGVKELDPYGSSSYCSRCGWENKDLNGAVFECGGCALRINRQLNAAINLYMRMRFGYTEKWVGGRKRVELRMEGASQREWWDRVVLPSLLGGCVLTGAERSGTDEPVRFLNDALKPKLYAYDRYNDMYLRIPT</sequence>
<feature type="domain" description="Cas12f1-like TNB" evidence="2">
    <location>
        <begin position="336"/>
        <end position="398"/>
    </location>
</feature>
<accession>A0A2R6AY54</accession>
<evidence type="ECO:0000259" key="2">
    <source>
        <dbReference type="Pfam" id="PF07282"/>
    </source>
</evidence>
<dbReference type="EMBL" id="NEXJ01000050">
    <property type="protein sequence ID" value="PSN91322.1"/>
    <property type="molecule type" value="Genomic_DNA"/>
</dbReference>
<name>A0A2R6AY54_9ARCH</name>
<comment type="caution">
    <text evidence="3">The sequence shown here is derived from an EMBL/GenBank/DDBJ whole genome shotgun (WGS) entry which is preliminary data.</text>
</comment>
<keyword evidence="1" id="KW-0238">DNA-binding</keyword>
<gene>
    <name evidence="3" type="ORF">B9Q08_03130</name>
</gene>